<organism evidence="8 9">
    <name type="scientific">Drosophila lebanonensis</name>
    <name type="common">Fruit fly</name>
    <name type="synonym">Scaptodrosophila lebanonensis</name>
    <dbReference type="NCBI Taxonomy" id="7225"/>
    <lineage>
        <taxon>Eukaryota</taxon>
        <taxon>Metazoa</taxon>
        <taxon>Ecdysozoa</taxon>
        <taxon>Arthropoda</taxon>
        <taxon>Hexapoda</taxon>
        <taxon>Insecta</taxon>
        <taxon>Pterygota</taxon>
        <taxon>Neoptera</taxon>
        <taxon>Endopterygota</taxon>
        <taxon>Diptera</taxon>
        <taxon>Brachycera</taxon>
        <taxon>Muscomorpha</taxon>
        <taxon>Ephydroidea</taxon>
        <taxon>Drosophilidae</taxon>
        <taxon>Scaptodrosophila</taxon>
    </lineage>
</organism>
<evidence type="ECO:0000256" key="6">
    <source>
        <dbReference type="SAM" id="MobiDB-lite"/>
    </source>
</evidence>
<feature type="region of interest" description="Disordered" evidence="6">
    <location>
        <begin position="212"/>
        <end position="240"/>
    </location>
</feature>
<keyword evidence="3" id="KW-0963">Cytoplasm</keyword>
<sequence>MANNLYNWSDLDVGNMDVDHSENFFSKHHSKHEANMLLDEIYMSGIEAFYDKDLPMQQQLQQEQQRKLSLEVHHRKIIVENAEKHAAALSNKLVKATDANWAKAPKKTTEEPAPNAYRFKDIYEQKKQDLLRKCIEQEREMREFRSRPMPNFQLVHQHQHQHQAAKQTVHRVTCPVTPNVLKTSRAMELKRQQKVEEALRQREQEELNLHKMRPKARPVPKSTNALLKGQGRQKSATSLQSQLEIKPFKLRTEQRAQQRKLFNALAENTLEQKRQQVEEQRQRREWAEYQKRRQLATFRARPNPFNEVSWSLPRRTRN</sequence>
<reference evidence="9" key="1">
    <citation type="submission" date="2025-08" db="UniProtKB">
        <authorList>
            <consortium name="RefSeq"/>
        </authorList>
    </citation>
    <scope>IDENTIFICATION</scope>
    <source>
        <strain evidence="9">11010-0011.00</strain>
        <tissue evidence="9">Whole body</tissue>
    </source>
</reference>
<evidence type="ECO:0000259" key="7">
    <source>
        <dbReference type="Pfam" id="PF06886"/>
    </source>
</evidence>
<keyword evidence="4" id="KW-0206">Cytoskeleton</keyword>
<evidence type="ECO:0000256" key="3">
    <source>
        <dbReference type="ARBA" id="ARBA00022490"/>
    </source>
</evidence>
<feature type="coiled-coil region" evidence="5">
    <location>
        <begin position="79"/>
        <end position="147"/>
    </location>
</feature>
<accession>A0A6J2U3K5</accession>
<name>A0A6J2U3K5_DROLE</name>
<feature type="domain" description="TPX2 C-terminal" evidence="7">
    <location>
        <begin position="248"/>
        <end position="304"/>
    </location>
</feature>
<evidence type="ECO:0000256" key="1">
    <source>
        <dbReference type="ARBA" id="ARBA00004245"/>
    </source>
</evidence>
<evidence type="ECO:0000313" key="8">
    <source>
        <dbReference type="Proteomes" id="UP000504634"/>
    </source>
</evidence>
<feature type="coiled-coil region" evidence="5">
    <location>
        <begin position="263"/>
        <end position="290"/>
    </location>
</feature>
<comment type="subcellular location">
    <subcellularLocation>
        <location evidence="1">Cytoplasm</location>
        <location evidence="1">Cytoskeleton</location>
    </subcellularLocation>
</comment>
<dbReference type="RefSeq" id="XP_030383216.1">
    <property type="nucleotide sequence ID" value="XM_030527356.1"/>
</dbReference>
<keyword evidence="5" id="KW-0175">Coiled coil</keyword>
<dbReference type="OrthoDB" id="1684416at2759"/>
<proteinExistence type="inferred from homology"/>
<gene>
    <name evidence="9" type="primary">LOC115630703</name>
</gene>
<dbReference type="GeneID" id="115630703"/>
<dbReference type="Pfam" id="PF06886">
    <property type="entry name" value="TPX2"/>
    <property type="match status" value="1"/>
</dbReference>
<evidence type="ECO:0000256" key="5">
    <source>
        <dbReference type="SAM" id="Coils"/>
    </source>
</evidence>
<evidence type="ECO:0000313" key="9">
    <source>
        <dbReference type="RefSeq" id="XP_030383216.1"/>
    </source>
</evidence>
<evidence type="ECO:0000256" key="4">
    <source>
        <dbReference type="ARBA" id="ARBA00023212"/>
    </source>
</evidence>
<protein>
    <recommendedName>
        <fullName evidence="7">TPX2 C-terminal domain-containing protein</fullName>
    </recommendedName>
</protein>
<evidence type="ECO:0000256" key="2">
    <source>
        <dbReference type="ARBA" id="ARBA00005885"/>
    </source>
</evidence>
<dbReference type="InterPro" id="IPR027329">
    <property type="entry name" value="TPX2_C"/>
</dbReference>
<keyword evidence="8" id="KW-1185">Reference proteome</keyword>
<dbReference type="AlphaFoldDB" id="A0A6J2U3K5"/>
<dbReference type="Proteomes" id="UP000504634">
    <property type="component" value="Unplaced"/>
</dbReference>
<dbReference type="GO" id="GO:0005856">
    <property type="term" value="C:cytoskeleton"/>
    <property type="evidence" value="ECO:0007669"/>
    <property type="project" value="UniProtKB-SubCell"/>
</dbReference>
<comment type="similarity">
    <text evidence="2">Belongs to the TPX2 family.</text>
</comment>